<proteinExistence type="predicted"/>
<protein>
    <submittedName>
        <fullName evidence="1">Uncharacterized protein</fullName>
    </submittedName>
</protein>
<reference evidence="1 2" key="1">
    <citation type="journal article" date="2020" name="Mol. Biol. Evol.">
        <title>Distinct Expression and Methylation Patterns for Genes with Different Fates following a Single Whole-Genome Duplication in Flowering Plants.</title>
        <authorList>
            <person name="Shi T."/>
            <person name="Rahmani R.S."/>
            <person name="Gugger P.F."/>
            <person name="Wang M."/>
            <person name="Li H."/>
            <person name="Zhang Y."/>
            <person name="Li Z."/>
            <person name="Wang Q."/>
            <person name="Van de Peer Y."/>
            <person name="Marchal K."/>
            <person name="Chen J."/>
        </authorList>
    </citation>
    <scope>NUCLEOTIDE SEQUENCE [LARGE SCALE GENOMIC DNA]</scope>
    <source>
        <tissue evidence="1">Leaf</tissue>
    </source>
</reference>
<evidence type="ECO:0000313" key="2">
    <source>
        <dbReference type="Proteomes" id="UP000607653"/>
    </source>
</evidence>
<comment type="caution">
    <text evidence="1">The sequence shown here is derived from an EMBL/GenBank/DDBJ whole genome shotgun (WGS) entry which is preliminary data.</text>
</comment>
<gene>
    <name evidence="1" type="ORF">HUJ06_018029</name>
</gene>
<evidence type="ECO:0000313" key="1">
    <source>
        <dbReference type="EMBL" id="DAD48092.1"/>
    </source>
</evidence>
<dbReference type="EMBL" id="DUZY01000008">
    <property type="protein sequence ID" value="DAD48092.1"/>
    <property type="molecule type" value="Genomic_DNA"/>
</dbReference>
<accession>A0A822ZS69</accession>
<name>A0A822ZS69_NELNU</name>
<keyword evidence="2" id="KW-1185">Reference proteome</keyword>
<organism evidence="1 2">
    <name type="scientific">Nelumbo nucifera</name>
    <name type="common">Sacred lotus</name>
    <dbReference type="NCBI Taxonomy" id="4432"/>
    <lineage>
        <taxon>Eukaryota</taxon>
        <taxon>Viridiplantae</taxon>
        <taxon>Streptophyta</taxon>
        <taxon>Embryophyta</taxon>
        <taxon>Tracheophyta</taxon>
        <taxon>Spermatophyta</taxon>
        <taxon>Magnoliopsida</taxon>
        <taxon>Proteales</taxon>
        <taxon>Nelumbonaceae</taxon>
        <taxon>Nelumbo</taxon>
    </lineage>
</organism>
<sequence>MTHPFGVDLSLETDTKVGSKGLWSNYKSNSSSFPFGVRKSKLLMDCYDLSVADPPHGICSARGRG</sequence>
<dbReference type="AlphaFoldDB" id="A0A822ZS69"/>
<dbReference type="Proteomes" id="UP000607653">
    <property type="component" value="Unassembled WGS sequence"/>
</dbReference>